<reference evidence="3" key="2">
    <citation type="journal article" date="2016" name="Sci. Rep.">
        <title>Dictyocaulus viviparus genome, variome and transcriptome elucidate lungworm biology and support future intervention.</title>
        <authorList>
            <person name="McNulty S.N."/>
            <person name="Strube C."/>
            <person name="Rosa B.A."/>
            <person name="Martin J.C."/>
            <person name="Tyagi R."/>
            <person name="Choi Y.J."/>
            <person name="Wang Q."/>
            <person name="Hallsworth Pepin K."/>
            <person name="Zhang X."/>
            <person name="Ozersky P."/>
            <person name="Wilson R.K."/>
            <person name="Sternberg P.W."/>
            <person name="Gasser R.B."/>
            <person name="Mitreva M."/>
        </authorList>
    </citation>
    <scope>NUCLEOTIDE SEQUENCE [LARGE SCALE GENOMIC DNA]</scope>
    <source>
        <strain evidence="3">HannoverDv2000</strain>
    </source>
</reference>
<keyword evidence="3" id="KW-1185">Reference proteome</keyword>
<protein>
    <submittedName>
        <fullName evidence="2">Uncharacterized protein</fullName>
    </submittedName>
</protein>
<accession>A0A0D8XSW0</accession>
<evidence type="ECO:0000256" key="1">
    <source>
        <dbReference type="SAM" id="MobiDB-lite"/>
    </source>
</evidence>
<dbReference type="EMBL" id="KN716330">
    <property type="protein sequence ID" value="KJH46892.1"/>
    <property type="molecule type" value="Genomic_DNA"/>
</dbReference>
<evidence type="ECO:0000313" key="3">
    <source>
        <dbReference type="Proteomes" id="UP000053766"/>
    </source>
</evidence>
<proteinExistence type="predicted"/>
<organism evidence="2 3">
    <name type="scientific">Dictyocaulus viviparus</name>
    <name type="common">Bovine lungworm</name>
    <dbReference type="NCBI Taxonomy" id="29172"/>
    <lineage>
        <taxon>Eukaryota</taxon>
        <taxon>Metazoa</taxon>
        <taxon>Ecdysozoa</taxon>
        <taxon>Nematoda</taxon>
        <taxon>Chromadorea</taxon>
        <taxon>Rhabditida</taxon>
        <taxon>Rhabditina</taxon>
        <taxon>Rhabditomorpha</taxon>
        <taxon>Strongyloidea</taxon>
        <taxon>Metastrongylidae</taxon>
        <taxon>Dictyocaulus</taxon>
    </lineage>
</organism>
<name>A0A0D8XSW0_DICVI</name>
<dbReference type="STRING" id="29172.A0A0D8XSW0"/>
<feature type="region of interest" description="Disordered" evidence="1">
    <location>
        <begin position="254"/>
        <end position="334"/>
    </location>
</feature>
<feature type="compositionally biased region" description="Low complexity" evidence="1">
    <location>
        <begin position="285"/>
        <end position="300"/>
    </location>
</feature>
<gene>
    <name evidence="2" type="ORF">DICVIV_07044</name>
</gene>
<dbReference type="Proteomes" id="UP000053766">
    <property type="component" value="Unassembled WGS sequence"/>
</dbReference>
<sequence length="422" mass="47483">MKYIGPAARRAGRRSALLKSKTMAASTTNLDQLKTDENNLEWKKRSMSVRDLNGEEFDFSNKDSVTRWTSQILAELNSLPTSCADLTQPEKIEKFPEFSGKIDWNSRNRVLNDVSPNVSTYNARIPNGSPTKHCHQNSMSEQKKVVDSRCNRILTTSPVVESFQYAYSPEMDTSSKMPPKQFGESHMTSSIDNVKSWISSFENLMTSSFHNMMYHQNSTSSTRSNIDKMISRNHKAKNDDVLVAVPSSKDCKTTPVLTQLPIEKRSEAQKPIPVRRTTTSERDQSNYLKNSSSTSLTSSNHASRGVPTKKPQFNSPKSAPQSDVPTPKIRQRSVGVVRPTSNISQFERNDMKLHTSSTARLSASMYADPINKPVCFSCNIIINILFHLLVNFGDYFSKDHTLVGPCKNFHHQAYLACKQLAK</sequence>
<feature type="compositionally biased region" description="Polar residues" evidence="1">
    <location>
        <begin position="311"/>
        <end position="324"/>
    </location>
</feature>
<evidence type="ECO:0000313" key="2">
    <source>
        <dbReference type="EMBL" id="KJH46892.1"/>
    </source>
</evidence>
<reference evidence="2 3" key="1">
    <citation type="submission" date="2013-11" db="EMBL/GenBank/DDBJ databases">
        <title>Draft genome of the bovine lungworm Dictyocaulus viviparus.</title>
        <authorList>
            <person name="Mitreva M."/>
        </authorList>
    </citation>
    <scope>NUCLEOTIDE SEQUENCE [LARGE SCALE GENOMIC DNA]</scope>
    <source>
        <strain evidence="2 3">HannoverDv2000</strain>
    </source>
</reference>
<dbReference type="AlphaFoldDB" id="A0A0D8XSW0"/>
<dbReference type="OrthoDB" id="5873484at2759"/>